<evidence type="ECO:0000313" key="3">
    <source>
        <dbReference type="Proteomes" id="UP001260980"/>
    </source>
</evidence>
<sequence length="178" mass="18977">MWFQKKKSPPPKPQGARNAAPPPSPAGATVPTVPEPTSTTASSLTVQQLEKRLKKLEEELSNLTAKHPQIHIDTLHVHQPVLENLTFRLDHLDIKELSGSLNLGNNFGAKPNEKKGPHDEALTRAQVTKEPPAGASRPASPPAKGQSSASAEPGSDGAASTTERTATGYKYTPQSKTK</sequence>
<dbReference type="RefSeq" id="WP_315953912.1">
    <property type="nucleotide sequence ID" value="NZ_JAWCUD010000008.1"/>
</dbReference>
<evidence type="ECO:0000313" key="2">
    <source>
        <dbReference type="EMBL" id="MDU0203844.1"/>
    </source>
</evidence>
<accession>A0ABU3RIJ8</accession>
<gene>
    <name evidence="2" type="ORF">RQP52_22430</name>
</gene>
<feature type="region of interest" description="Disordered" evidence="1">
    <location>
        <begin position="99"/>
        <end position="178"/>
    </location>
</feature>
<keyword evidence="3" id="KW-1185">Reference proteome</keyword>
<protein>
    <submittedName>
        <fullName evidence="2">Uncharacterized protein</fullName>
    </submittedName>
</protein>
<feature type="region of interest" description="Disordered" evidence="1">
    <location>
        <begin position="1"/>
        <end position="46"/>
    </location>
</feature>
<organism evidence="2 3">
    <name type="scientific">Paenibacillus violae</name>
    <dbReference type="NCBI Taxonomy" id="3077234"/>
    <lineage>
        <taxon>Bacteria</taxon>
        <taxon>Bacillati</taxon>
        <taxon>Bacillota</taxon>
        <taxon>Bacilli</taxon>
        <taxon>Bacillales</taxon>
        <taxon>Paenibacillaceae</taxon>
        <taxon>Paenibacillus</taxon>
    </lineage>
</organism>
<reference evidence="2 3" key="1">
    <citation type="submission" date="2023-10" db="EMBL/GenBank/DDBJ databases">
        <title>Paenibacillus strain PFR10 Genome sequencing and assembly.</title>
        <authorList>
            <person name="Kim I."/>
        </authorList>
    </citation>
    <scope>NUCLEOTIDE SEQUENCE [LARGE SCALE GENOMIC DNA]</scope>
    <source>
        <strain evidence="2 3">PFR10</strain>
    </source>
</reference>
<dbReference type="Proteomes" id="UP001260980">
    <property type="component" value="Unassembled WGS sequence"/>
</dbReference>
<evidence type="ECO:0000256" key="1">
    <source>
        <dbReference type="SAM" id="MobiDB-lite"/>
    </source>
</evidence>
<proteinExistence type="predicted"/>
<comment type="caution">
    <text evidence="2">The sequence shown here is derived from an EMBL/GenBank/DDBJ whole genome shotgun (WGS) entry which is preliminary data.</text>
</comment>
<dbReference type="EMBL" id="JAWCUD010000008">
    <property type="protein sequence ID" value="MDU0203844.1"/>
    <property type="molecule type" value="Genomic_DNA"/>
</dbReference>
<feature type="compositionally biased region" description="Basic and acidic residues" evidence="1">
    <location>
        <begin position="111"/>
        <end position="122"/>
    </location>
</feature>
<name>A0ABU3RIJ8_9BACL</name>
<feature type="compositionally biased region" description="Low complexity" evidence="1">
    <location>
        <begin position="28"/>
        <end position="43"/>
    </location>
</feature>